<reference evidence="2" key="1">
    <citation type="submission" date="2022-11" db="UniProtKB">
        <authorList>
            <consortium name="WormBaseParasite"/>
        </authorList>
    </citation>
    <scope>IDENTIFICATION</scope>
</reference>
<dbReference type="WBParaSite" id="ES5_v2.g4842.t1">
    <property type="protein sequence ID" value="ES5_v2.g4842.t1"/>
    <property type="gene ID" value="ES5_v2.g4842"/>
</dbReference>
<evidence type="ECO:0000313" key="2">
    <source>
        <dbReference type="WBParaSite" id="ES5_v2.g4842.t1"/>
    </source>
</evidence>
<evidence type="ECO:0000313" key="1">
    <source>
        <dbReference type="Proteomes" id="UP000887579"/>
    </source>
</evidence>
<protein>
    <submittedName>
        <fullName evidence="2">GATA-type domain-containing protein</fullName>
    </submittedName>
</protein>
<name>A0AC34GNF6_9BILA</name>
<dbReference type="Proteomes" id="UP000887579">
    <property type="component" value="Unplaced"/>
</dbReference>
<sequence length="397" mass="44975">MESGPPSTTFLSPHTLPFSTSVNTSDLQQPDFQTTLLNIGSANYHSLAPHNYINPGFDIQQQAYLTLPQQNQYLYDNGFTADLSHIYQPQTYLSVPQPFHLSNNLQPDRGEYFENAQCTACAKYFHYAELIKDTTGMAICALCCQKPHNATIPTNVITTVSTYEQKDLQYPTPTNASSSNKGSKKLESKKLTSDGTPKERKNRVCSNCKKSLTTLWRRIDNGEIVCNACGCYYRLHKVNRPVTLIKDEIRTRKRKPKNTEGIKEKRKNGEKFKEEINTNNLGHDPAYIYQPPLYEPLTQQQYMISADPNLDQSNAFAVSRTGLPTFSSEPVYNKINVVEQQLLQQHYQFFDNSQMVSNLLQTQQQQLPVAVETKPLDENLPSTSGSQNLQMIPNEAE</sequence>
<organism evidence="1 2">
    <name type="scientific">Panagrolaimus sp. ES5</name>
    <dbReference type="NCBI Taxonomy" id="591445"/>
    <lineage>
        <taxon>Eukaryota</taxon>
        <taxon>Metazoa</taxon>
        <taxon>Ecdysozoa</taxon>
        <taxon>Nematoda</taxon>
        <taxon>Chromadorea</taxon>
        <taxon>Rhabditida</taxon>
        <taxon>Tylenchina</taxon>
        <taxon>Panagrolaimomorpha</taxon>
        <taxon>Panagrolaimoidea</taxon>
        <taxon>Panagrolaimidae</taxon>
        <taxon>Panagrolaimus</taxon>
    </lineage>
</organism>
<accession>A0AC34GNF6</accession>
<proteinExistence type="predicted"/>